<dbReference type="EMBL" id="KV449404">
    <property type="protein sequence ID" value="OAX31433.1"/>
    <property type="molecule type" value="Genomic_DNA"/>
</dbReference>
<protein>
    <submittedName>
        <fullName evidence="2">Uncharacterized protein</fullName>
    </submittedName>
</protein>
<feature type="compositionally biased region" description="Low complexity" evidence="1">
    <location>
        <begin position="40"/>
        <end position="56"/>
    </location>
</feature>
<name>A0A1B7MFR1_9AGAM</name>
<evidence type="ECO:0000313" key="2">
    <source>
        <dbReference type="EMBL" id="OAX31433.1"/>
    </source>
</evidence>
<dbReference type="Proteomes" id="UP000092154">
    <property type="component" value="Unassembled WGS sequence"/>
</dbReference>
<sequence>MNAKNAKNAPASSSRPQQSSVTQQSSVSAQAHPSSEPVLTSSNTAGAAATSTITTSRPDAMIPRAGRWSRFWLFICCPSVQYTDSHH</sequence>
<dbReference type="AlphaFoldDB" id="A0A1B7MFR1"/>
<organism evidence="2 3">
    <name type="scientific">Rhizopogon vinicolor AM-OR11-026</name>
    <dbReference type="NCBI Taxonomy" id="1314800"/>
    <lineage>
        <taxon>Eukaryota</taxon>
        <taxon>Fungi</taxon>
        <taxon>Dikarya</taxon>
        <taxon>Basidiomycota</taxon>
        <taxon>Agaricomycotina</taxon>
        <taxon>Agaricomycetes</taxon>
        <taxon>Agaricomycetidae</taxon>
        <taxon>Boletales</taxon>
        <taxon>Suillineae</taxon>
        <taxon>Rhizopogonaceae</taxon>
        <taxon>Rhizopogon</taxon>
    </lineage>
</organism>
<gene>
    <name evidence="2" type="ORF">K503DRAFT_870630</name>
</gene>
<dbReference type="InParanoid" id="A0A1B7MFR1"/>
<evidence type="ECO:0000313" key="3">
    <source>
        <dbReference type="Proteomes" id="UP000092154"/>
    </source>
</evidence>
<proteinExistence type="predicted"/>
<feature type="region of interest" description="Disordered" evidence="1">
    <location>
        <begin position="1"/>
        <end position="60"/>
    </location>
</feature>
<reference evidence="2 3" key="1">
    <citation type="submission" date="2016-06" db="EMBL/GenBank/DDBJ databases">
        <title>Comparative genomics of the ectomycorrhizal sister species Rhizopogon vinicolor and Rhizopogon vesiculosus (Basidiomycota: Boletales) reveals a divergence of the mating type B locus.</title>
        <authorList>
            <consortium name="DOE Joint Genome Institute"/>
            <person name="Mujic A.B."/>
            <person name="Kuo A."/>
            <person name="Tritt A."/>
            <person name="Lipzen A."/>
            <person name="Chen C."/>
            <person name="Johnson J."/>
            <person name="Sharma A."/>
            <person name="Barry K."/>
            <person name="Grigoriev I.V."/>
            <person name="Spatafora J.W."/>
        </authorList>
    </citation>
    <scope>NUCLEOTIDE SEQUENCE [LARGE SCALE GENOMIC DNA]</scope>
    <source>
        <strain evidence="2 3">AM-OR11-026</strain>
    </source>
</reference>
<accession>A0A1B7MFR1</accession>
<evidence type="ECO:0000256" key="1">
    <source>
        <dbReference type="SAM" id="MobiDB-lite"/>
    </source>
</evidence>
<feature type="compositionally biased region" description="Low complexity" evidence="1">
    <location>
        <begin position="1"/>
        <end position="31"/>
    </location>
</feature>
<dbReference type="OrthoDB" id="2692921at2759"/>
<keyword evidence="3" id="KW-1185">Reference proteome</keyword>